<proteinExistence type="predicted"/>
<dbReference type="AlphaFoldDB" id="A0A2T5JDI3"/>
<sequence>MCGIVNPKEIVLTLRMMLEMVPNAKFKGLREFYEINQIVIKKEVGTLSQCSDPTSTYEKQAHLEGHLI</sequence>
<organism evidence="1 2">
    <name type="scientific">Mucilaginibacter yixingensis</name>
    <dbReference type="NCBI Taxonomy" id="1295612"/>
    <lineage>
        <taxon>Bacteria</taxon>
        <taxon>Pseudomonadati</taxon>
        <taxon>Bacteroidota</taxon>
        <taxon>Sphingobacteriia</taxon>
        <taxon>Sphingobacteriales</taxon>
        <taxon>Sphingobacteriaceae</taxon>
        <taxon>Mucilaginibacter</taxon>
    </lineage>
</organism>
<evidence type="ECO:0000313" key="1">
    <source>
        <dbReference type="EMBL" id="PTQ99828.1"/>
    </source>
</evidence>
<dbReference type="Proteomes" id="UP000244168">
    <property type="component" value="Unassembled WGS sequence"/>
</dbReference>
<reference evidence="1 2" key="1">
    <citation type="submission" date="2018-04" db="EMBL/GenBank/DDBJ databases">
        <title>Genomic Encyclopedia of Archaeal and Bacterial Type Strains, Phase II (KMG-II): from individual species to whole genera.</title>
        <authorList>
            <person name="Goeker M."/>
        </authorList>
    </citation>
    <scope>NUCLEOTIDE SEQUENCE [LARGE SCALE GENOMIC DNA]</scope>
    <source>
        <strain evidence="1 2">DSM 26809</strain>
    </source>
</reference>
<name>A0A2T5JDI3_9SPHI</name>
<keyword evidence="2" id="KW-1185">Reference proteome</keyword>
<evidence type="ECO:0000313" key="2">
    <source>
        <dbReference type="Proteomes" id="UP000244168"/>
    </source>
</evidence>
<accession>A0A2T5JDI3</accession>
<dbReference type="EMBL" id="QAOQ01000002">
    <property type="protein sequence ID" value="PTQ99828.1"/>
    <property type="molecule type" value="Genomic_DNA"/>
</dbReference>
<gene>
    <name evidence="1" type="ORF">C8P68_102658</name>
</gene>
<comment type="caution">
    <text evidence="1">The sequence shown here is derived from an EMBL/GenBank/DDBJ whole genome shotgun (WGS) entry which is preliminary data.</text>
</comment>
<protein>
    <submittedName>
        <fullName evidence="1">Uncharacterized protein</fullName>
    </submittedName>
</protein>